<dbReference type="AlphaFoldDB" id="A0A8H7QMI4"/>
<gene>
    <name evidence="2" type="ORF">INT47_011522</name>
</gene>
<evidence type="ECO:0000259" key="1">
    <source>
        <dbReference type="Pfam" id="PF03732"/>
    </source>
</evidence>
<name>A0A8H7QMI4_9FUNG</name>
<comment type="caution">
    <text evidence="2">The sequence shown here is derived from an EMBL/GenBank/DDBJ whole genome shotgun (WGS) entry which is preliminary data.</text>
</comment>
<protein>
    <recommendedName>
        <fullName evidence="1">Retrotransposon gag domain-containing protein</fullName>
    </recommendedName>
</protein>
<accession>A0A8H7QMI4</accession>
<sequence>MNFSDEEMIIVFASYFADPAAVWWNVIESSVKTWENFVTEFTVQYASGTQIDEWWEELENLQQDPYQSINDIKLCIMELSTLLGVPHSAKIRYFMRAINRRIASRVSDINASLSDWN</sequence>
<dbReference type="OrthoDB" id="2239577at2759"/>
<evidence type="ECO:0000313" key="3">
    <source>
        <dbReference type="Proteomes" id="UP000603453"/>
    </source>
</evidence>
<dbReference type="EMBL" id="JAEPRD010000198">
    <property type="protein sequence ID" value="KAG2194355.1"/>
    <property type="molecule type" value="Genomic_DNA"/>
</dbReference>
<feature type="domain" description="Retrotransposon gag" evidence="1">
    <location>
        <begin position="11"/>
        <end position="99"/>
    </location>
</feature>
<proteinExistence type="predicted"/>
<dbReference type="Pfam" id="PF03732">
    <property type="entry name" value="Retrotrans_gag"/>
    <property type="match status" value="1"/>
</dbReference>
<organism evidence="2 3">
    <name type="scientific">Mucor saturninus</name>
    <dbReference type="NCBI Taxonomy" id="64648"/>
    <lineage>
        <taxon>Eukaryota</taxon>
        <taxon>Fungi</taxon>
        <taxon>Fungi incertae sedis</taxon>
        <taxon>Mucoromycota</taxon>
        <taxon>Mucoromycotina</taxon>
        <taxon>Mucoromycetes</taxon>
        <taxon>Mucorales</taxon>
        <taxon>Mucorineae</taxon>
        <taxon>Mucoraceae</taxon>
        <taxon>Mucor</taxon>
    </lineage>
</organism>
<dbReference type="Proteomes" id="UP000603453">
    <property type="component" value="Unassembled WGS sequence"/>
</dbReference>
<reference evidence="2" key="1">
    <citation type="submission" date="2020-12" db="EMBL/GenBank/DDBJ databases">
        <title>Metabolic potential, ecology and presence of endohyphal bacteria is reflected in genomic diversity of Mucoromycotina.</title>
        <authorList>
            <person name="Muszewska A."/>
            <person name="Okrasinska A."/>
            <person name="Steczkiewicz K."/>
            <person name="Drgas O."/>
            <person name="Orlowska M."/>
            <person name="Perlinska-Lenart U."/>
            <person name="Aleksandrzak-Piekarczyk T."/>
            <person name="Szatraj K."/>
            <person name="Zielenkiewicz U."/>
            <person name="Pilsyk S."/>
            <person name="Malc E."/>
            <person name="Mieczkowski P."/>
            <person name="Kruszewska J.S."/>
            <person name="Biernat P."/>
            <person name="Pawlowska J."/>
        </authorList>
    </citation>
    <scope>NUCLEOTIDE SEQUENCE</scope>
    <source>
        <strain evidence="2">WA0000017839</strain>
    </source>
</reference>
<keyword evidence="3" id="KW-1185">Reference proteome</keyword>
<evidence type="ECO:0000313" key="2">
    <source>
        <dbReference type="EMBL" id="KAG2194355.1"/>
    </source>
</evidence>
<dbReference type="InterPro" id="IPR005162">
    <property type="entry name" value="Retrotrans_gag_dom"/>
</dbReference>